<feature type="non-terminal residue" evidence="1">
    <location>
        <position position="50"/>
    </location>
</feature>
<dbReference type="HOGENOM" id="CLU_3129769_0_0_1"/>
<evidence type="ECO:0000313" key="2">
    <source>
        <dbReference type="Proteomes" id="UP000054477"/>
    </source>
</evidence>
<sequence length="50" mass="5605">MFFLLSGVDNLNHTPDVRDPQNWIILIFGDLLTIQHLCSNLGRGIETLGP</sequence>
<dbReference type="EMBL" id="KN838544">
    <property type="protein sequence ID" value="KIK08046.1"/>
    <property type="molecule type" value="Genomic_DNA"/>
</dbReference>
<reference evidence="1 2" key="1">
    <citation type="submission" date="2014-04" db="EMBL/GenBank/DDBJ databases">
        <authorList>
            <consortium name="DOE Joint Genome Institute"/>
            <person name="Kuo A."/>
            <person name="Kohler A."/>
            <person name="Nagy L.G."/>
            <person name="Floudas D."/>
            <person name="Copeland A."/>
            <person name="Barry K.W."/>
            <person name="Cichocki N."/>
            <person name="Veneault-Fourrey C."/>
            <person name="LaButti K."/>
            <person name="Lindquist E.A."/>
            <person name="Lipzen A."/>
            <person name="Lundell T."/>
            <person name="Morin E."/>
            <person name="Murat C."/>
            <person name="Sun H."/>
            <person name="Tunlid A."/>
            <person name="Henrissat B."/>
            <person name="Grigoriev I.V."/>
            <person name="Hibbett D.S."/>
            <person name="Martin F."/>
            <person name="Nordberg H.P."/>
            <person name="Cantor M.N."/>
            <person name="Hua S.X."/>
        </authorList>
    </citation>
    <scope>NUCLEOTIDE SEQUENCE [LARGE SCALE GENOMIC DNA]</scope>
    <source>
        <strain evidence="1 2">LaAM-08-1</strain>
    </source>
</reference>
<accession>A0A0C9XSY5</accession>
<proteinExistence type="predicted"/>
<keyword evidence="2" id="KW-1185">Reference proteome</keyword>
<name>A0A0C9XSY5_9AGAR</name>
<gene>
    <name evidence="1" type="ORF">K443DRAFT_672933</name>
</gene>
<evidence type="ECO:0000313" key="1">
    <source>
        <dbReference type="EMBL" id="KIK08046.1"/>
    </source>
</evidence>
<dbReference type="AlphaFoldDB" id="A0A0C9XSY5"/>
<organism evidence="1 2">
    <name type="scientific">Laccaria amethystina LaAM-08-1</name>
    <dbReference type="NCBI Taxonomy" id="1095629"/>
    <lineage>
        <taxon>Eukaryota</taxon>
        <taxon>Fungi</taxon>
        <taxon>Dikarya</taxon>
        <taxon>Basidiomycota</taxon>
        <taxon>Agaricomycotina</taxon>
        <taxon>Agaricomycetes</taxon>
        <taxon>Agaricomycetidae</taxon>
        <taxon>Agaricales</taxon>
        <taxon>Agaricineae</taxon>
        <taxon>Hydnangiaceae</taxon>
        <taxon>Laccaria</taxon>
    </lineage>
</organism>
<protein>
    <submittedName>
        <fullName evidence="1">Unplaced genomic scaffold K443scaffold_9, whole genome shotgun sequence</fullName>
    </submittedName>
</protein>
<reference evidence="2" key="2">
    <citation type="submission" date="2015-01" db="EMBL/GenBank/DDBJ databases">
        <title>Evolutionary Origins and Diversification of the Mycorrhizal Mutualists.</title>
        <authorList>
            <consortium name="DOE Joint Genome Institute"/>
            <consortium name="Mycorrhizal Genomics Consortium"/>
            <person name="Kohler A."/>
            <person name="Kuo A."/>
            <person name="Nagy L.G."/>
            <person name="Floudas D."/>
            <person name="Copeland A."/>
            <person name="Barry K.W."/>
            <person name="Cichocki N."/>
            <person name="Veneault-Fourrey C."/>
            <person name="LaButti K."/>
            <person name="Lindquist E.A."/>
            <person name="Lipzen A."/>
            <person name="Lundell T."/>
            <person name="Morin E."/>
            <person name="Murat C."/>
            <person name="Riley R."/>
            <person name="Ohm R."/>
            <person name="Sun H."/>
            <person name="Tunlid A."/>
            <person name="Henrissat B."/>
            <person name="Grigoriev I.V."/>
            <person name="Hibbett D.S."/>
            <person name="Martin F."/>
        </authorList>
    </citation>
    <scope>NUCLEOTIDE SEQUENCE [LARGE SCALE GENOMIC DNA]</scope>
    <source>
        <strain evidence="2">LaAM-08-1</strain>
    </source>
</reference>
<dbReference type="Proteomes" id="UP000054477">
    <property type="component" value="Unassembled WGS sequence"/>
</dbReference>